<dbReference type="Proteomes" id="UP000011116">
    <property type="component" value="Chromosome 2H"/>
</dbReference>
<evidence type="ECO:0000313" key="2">
    <source>
        <dbReference type="EnsemblPlants" id="HORVU.MOREX.r3.2HG0213950.1"/>
    </source>
</evidence>
<protein>
    <submittedName>
        <fullName evidence="2">Uncharacterized protein</fullName>
    </submittedName>
</protein>
<dbReference type="SMR" id="A0A8I6XIJ5"/>
<feature type="compositionally biased region" description="Acidic residues" evidence="1">
    <location>
        <begin position="146"/>
        <end position="179"/>
    </location>
</feature>
<reference evidence="2" key="3">
    <citation type="submission" date="2022-01" db="UniProtKB">
        <authorList>
            <consortium name="EnsemblPlants"/>
        </authorList>
    </citation>
    <scope>IDENTIFICATION</scope>
    <source>
        <strain evidence="2">subsp. vulgare</strain>
    </source>
</reference>
<evidence type="ECO:0000313" key="3">
    <source>
        <dbReference type="Proteomes" id="UP000011116"/>
    </source>
</evidence>
<keyword evidence="3" id="KW-1185">Reference proteome</keyword>
<evidence type="ECO:0000256" key="1">
    <source>
        <dbReference type="SAM" id="MobiDB-lite"/>
    </source>
</evidence>
<feature type="region of interest" description="Disordered" evidence="1">
    <location>
        <begin position="35"/>
        <end position="92"/>
    </location>
</feature>
<dbReference type="PANTHER" id="PTHR34278:SF1">
    <property type="entry name" value="PROTEIN THI031, PUTATIVE-RELATED"/>
    <property type="match status" value="1"/>
</dbReference>
<reference evidence="2" key="2">
    <citation type="submission" date="2020-10" db="EMBL/GenBank/DDBJ databases">
        <authorList>
            <person name="Scholz U."/>
            <person name="Mascher M."/>
            <person name="Fiebig A."/>
        </authorList>
    </citation>
    <scope>NUCLEOTIDE SEQUENCE [LARGE SCALE GENOMIC DNA]</scope>
    <source>
        <strain evidence="2">cv. Morex</strain>
    </source>
</reference>
<proteinExistence type="predicted"/>
<name>A0A8I6XIJ5_HORVV</name>
<sequence length="203" mass="22684">MPCRLENLSVRSKPVHSHDTRFRCRGRCGAVRRVPPASFRRRRRHHHQGAGEGQGRAQAARRRRRAQPPPRLLAHRRRHRGRPGRHGGYNYRGTSTSAVLAHLADGNNWHAEDKEDDDADLVAAALRGISDLYDLIVSLQAAPGGQEDDADGTADTDEIEEQDAEITDDVDEDEEEEDDGLCVVRGITIALEFSDGEEDWIVV</sequence>
<dbReference type="EnsemblPlants" id="HORVU.MOREX.r3.2HG0213950.1">
    <property type="protein sequence ID" value="HORVU.MOREX.r3.2HG0213950.1"/>
    <property type="gene ID" value="HORVU.MOREX.r3.2HG0213950"/>
</dbReference>
<dbReference type="Gramene" id="HORVU.MOREX.r3.2HG0213950.1">
    <property type="protein sequence ID" value="HORVU.MOREX.r3.2HG0213950.1"/>
    <property type="gene ID" value="HORVU.MOREX.r3.2HG0213950"/>
</dbReference>
<reference evidence="3" key="1">
    <citation type="journal article" date="2012" name="Nature">
        <title>A physical, genetic and functional sequence assembly of the barley genome.</title>
        <authorList>
            <consortium name="The International Barley Genome Sequencing Consortium"/>
            <person name="Mayer K.F."/>
            <person name="Waugh R."/>
            <person name="Brown J.W."/>
            <person name="Schulman A."/>
            <person name="Langridge P."/>
            <person name="Platzer M."/>
            <person name="Fincher G.B."/>
            <person name="Muehlbauer G.J."/>
            <person name="Sato K."/>
            <person name="Close T.J."/>
            <person name="Wise R.P."/>
            <person name="Stein N."/>
        </authorList>
    </citation>
    <scope>NUCLEOTIDE SEQUENCE [LARGE SCALE GENOMIC DNA]</scope>
    <source>
        <strain evidence="3">cv. Morex</strain>
    </source>
</reference>
<accession>A0A8I6XIJ5</accession>
<organism evidence="2 3">
    <name type="scientific">Hordeum vulgare subsp. vulgare</name>
    <name type="common">Domesticated barley</name>
    <dbReference type="NCBI Taxonomy" id="112509"/>
    <lineage>
        <taxon>Eukaryota</taxon>
        <taxon>Viridiplantae</taxon>
        <taxon>Streptophyta</taxon>
        <taxon>Embryophyta</taxon>
        <taxon>Tracheophyta</taxon>
        <taxon>Spermatophyta</taxon>
        <taxon>Magnoliopsida</taxon>
        <taxon>Liliopsida</taxon>
        <taxon>Poales</taxon>
        <taxon>Poaceae</taxon>
        <taxon>BOP clade</taxon>
        <taxon>Pooideae</taxon>
        <taxon>Triticodae</taxon>
        <taxon>Triticeae</taxon>
        <taxon>Hordeinae</taxon>
        <taxon>Hordeum</taxon>
    </lineage>
</organism>
<dbReference type="PANTHER" id="PTHR34278">
    <property type="entry name" value="PROTEIN THI031, PUTATIVE-RELATED"/>
    <property type="match status" value="1"/>
</dbReference>
<feature type="compositionally biased region" description="Basic residues" evidence="1">
    <location>
        <begin position="39"/>
        <end position="48"/>
    </location>
</feature>
<feature type="region of interest" description="Disordered" evidence="1">
    <location>
        <begin position="143"/>
        <end position="179"/>
    </location>
</feature>
<dbReference type="AlphaFoldDB" id="A0A8I6XIJ5"/>
<feature type="compositionally biased region" description="Basic residues" evidence="1">
    <location>
        <begin position="73"/>
        <end position="85"/>
    </location>
</feature>